<sequence length="391" mass="44382">MDTVETSMFPDSTETIPPSWALTFTATTAILIAIVGFFGNLLTMVALPFSRKIRNASTWFVVNLAGAECLFCVTVLPMVAAHLLHLRNTRHSLFSDDGCRAFVFLRYVNVQAELLSIAGVALNRCVLIVAPYKYKEIFSTRNTILIIIFIWVISIAIMALPLFGIYGEFAYNEHTHECDFSDDTSNGQGPRRVYLALGFLTPAIIIIFSYIFIFYKARRSLMRLPNRPGPATPSSSLQDHQPSNNNRERPAVGLRSRDIRIALTILVIFLVFLACCMPVSIMHYYDDTGKHTTALLLLHPLYWLQYCLNIFIYVFMNKQYRDAYINYISSFWPTFKDMSRERFLWAEDEPTSDSTSKRGSKPATPSTGHRMAALTITHEKDKGKTPPPEQL</sequence>
<keyword evidence="6 10" id="KW-0297">G-protein coupled receptor</keyword>
<evidence type="ECO:0000256" key="5">
    <source>
        <dbReference type="ARBA" id="ARBA00022989"/>
    </source>
</evidence>
<protein>
    <submittedName>
        <fullName evidence="14">Protein trapped in endoderm-1-like</fullName>
    </submittedName>
</protein>
<feature type="transmembrane region" description="Helical" evidence="12">
    <location>
        <begin position="144"/>
        <end position="166"/>
    </location>
</feature>
<feature type="transmembrane region" description="Helical" evidence="12">
    <location>
        <begin position="193"/>
        <end position="215"/>
    </location>
</feature>
<evidence type="ECO:0000256" key="1">
    <source>
        <dbReference type="ARBA" id="ARBA00004651"/>
    </source>
</evidence>
<dbReference type="Gene3D" id="1.20.1070.10">
    <property type="entry name" value="Rhodopsin 7-helix transmembrane proteins"/>
    <property type="match status" value="1"/>
</dbReference>
<accession>A0A6A7FV57</accession>
<dbReference type="GO" id="GO:0004930">
    <property type="term" value="F:G protein-coupled receptor activity"/>
    <property type="evidence" value="ECO:0007669"/>
    <property type="project" value="UniProtKB-KW"/>
</dbReference>
<feature type="transmembrane region" description="Helical" evidence="12">
    <location>
        <begin position="59"/>
        <end position="84"/>
    </location>
</feature>
<evidence type="ECO:0000313" key="14">
    <source>
        <dbReference type="EMBL" id="LAC22160.1"/>
    </source>
</evidence>
<feature type="transmembrane region" description="Helical" evidence="12">
    <location>
        <begin position="261"/>
        <end position="285"/>
    </location>
</feature>
<feature type="transmembrane region" description="Helical" evidence="12">
    <location>
        <begin position="20"/>
        <end position="47"/>
    </location>
</feature>
<comment type="subcellular location">
    <subcellularLocation>
        <location evidence="1">Cell membrane</location>
        <topology evidence="1">Multi-pass membrane protein</topology>
    </subcellularLocation>
</comment>
<dbReference type="AlphaFoldDB" id="A0A6A7FV57"/>
<feature type="region of interest" description="Disordered" evidence="11">
    <location>
        <begin position="228"/>
        <end position="250"/>
    </location>
</feature>
<comment type="similarity">
    <text evidence="2 10">Belongs to the G-protein coupled receptor 1 family.</text>
</comment>
<dbReference type="PROSITE" id="PS50262">
    <property type="entry name" value="G_PROTEIN_RECEP_F1_2"/>
    <property type="match status" value="1"/>
</dbReference>
<evidence type="ECO:0000256" key="10">
    <source>
        <dbReference type="RuleBase" id="RU000688"/>
    </source>
</evidence>
<dbReference type="PRINTS" id="PR00237">
    <property type="entry name" value="GPCRRHODOPSN"/>
</dbReference>
<keyword evidence="9 10" id="KW-0807">Transducer</keyword>
<evidence type="ECO:0000256" key="7">
    <source>
        <dbReference type="ARBA" id="ARBA00023136"/>
    </source>
</evidence>
<keyword evidence="7 12" id="KW-0472">Membrane</keyword>
<dbReference type="PANTHER" id="PTHR24228">
    <property type="entry name" value="B2 BRADYKININ RECEPTOR/ANGIOTENSIN II RECEPTOR"/>
    <property type="match status" value="1"/>
</dbReference>
<dbReference type="InterPro" id="IPR017452">
    <property type="entry name" value="GPCR_Rhodpsn_7TM"/>
</dbReference>
<dbReference type="InterPro" id="IPR000276">
    <property type="entry name" value="GPCR_Rhodpsn"/>
</dbReference>
<feature type="transmembrane region" description="Helical" evidence="12">
    <location>
        <begin position="297"/>
        <end position="316"/>
    </location>
</feature>
<keyword evidence="4 10" id="KW-0812">Transmembrane</keyword>
<evidence type="ECO:0000259" key="13">
    <source>
        <dbReference type="PROSITE" id="PS50262"/>
    </source>
</evidence>
<dbReference type="SMART" id="SM01381">
    <property type="entry name" value="7TM_GPCR_Srsx"/>
    <property type="match status" value="1"/>
</dbReference>
<organism evidence="14">
    <name type="scientific">Hirondellea gigas</name>
    <dbReference type="NCBI Taxonomy" id="1518452"/>
    <lineage>
        <taxon>Eukaryota</taxon>
        <taxon>Metazoa</taxon>
        <taxon>Ecdysozoa</taxon>
        <taxon>Arthropoda</taxon>
        <taxon>Crustacea</taxon>
        <taxon>Multicrustacea</taxon>
        <taxon>Malacostraca</taxon>
        <taxon>Eumalacostraca</taxon>
        <taxon>Peracarida</taxon>
        <taxon>Amphipoda</taxon>
        <taxon>Amphilochidea</taxon>
        <taxon>Lysianassida</taxon>
        <taxon>Lysianassidira</taxon>
        <taxon>Lysianassoidea</taxon>
        <taxon>Lysianassidae</taxon>
        <taxon>Hirondellea</taxon>
    </lineage>
</organism>
<proteinExistence type="evidence at transcript level"/>
<dbReference type="Pfam" id="PF00001">
    <property type="entry name" value="7tm_1"/>
    <property type="match status" value="1"/>
</dbReference>
<evidence type="ECO:0000256" key="2">
    <source>
        <dbReference type="ARBA" id="ARBA00010663"/>
    </source>
</evidence>
<evidence type="ECO:0000256" key="3">
    <source>
        <dbReference type="ARBA" id="ARBA00022475"/>
    </source>
</evidence>
<name>A0A6A7FV57_9CRUS</name>
<feature type="domain" description="G-protein coupled receptors family 1 profile" evidence="13">
    <location>
        <begin position="39"/>
        <end position="313"/>
    </location>
</feature>
<evidence type="ECO:0000256" key="8">
    <source>
        <dbReference type="ARBA" id="ARBA00023170"/>
    </source>
</evidence>
<evidence type="ECO:0000256" key="12">
    <source>
        <dbReference type="SAM" id="Phobius"/>
    </source>
</evidence>
<evidence type="ECO:0000256" key="4">
    <source>
        <dbReference type="ARBA" id="ARBA00022692"/>
    </source>
</evidence>
<dbReference type="EMBL" id="IACT01002904">
    <property type="protein sequence ID" value="LAC22160.1"/>
    <property type="molecule type" value="mRNA"/>
</dbReference>
<feature type="region of interest" description="Disordered" evidence="11">
    <location>
        <begin position="348"/>
        <end position="391"/>
    </location>
</feature>
<reference evidence="14" key="1">
    <citation type="submission" date="2017-11" db="EMBL/GenBank/DDBJ databases">
        <title>The sensing device of the deep-sea amphipod.</title>
        <authorList>
            <person name="Kobayashi H."/>
            <person name="Nagahama T."/>
            <person name="Arai W."/>
            <person name="Sasagawa Y."/>
            <person name="Umeda M."/>
            <person name="Hayashi T."/>
            <person name="Nikaido I."/>
            <person name="Watanabe H."/>
            <person name="Oguri K."/>
            <person name="Kitazato H."/>
            <person name="Fujioka K."/>
            <person name="Kido Y."/>
            <person name="Takami H."/>
        </authorList>
    </citation>
    <scope>NUCLEOTIDE SEQUENCE</scope>
    <source>
        <tissue evidence="14">Whole body</tissue>
    </source>
</reference>
<keyword evidence="8 10" id="KW-0675">Receptor</keyword>
<dbReference type="SUPFAM" id="SSF81321">
    <property type="entry name" value="Family A G protein-coupled receptor-like"/>
    <property type="match status" value="1"/>
</dbReference>
<keyword evidence="3" id="KW-1003">Cell membrane</keyword>
<feature type="compositionally biased region" description="Polar residues" evidence="11">
    <location>
        <begin position="232"/>
        <end position="245"/>
    </location>
</feature>
<dbReference type="PANTHER" id="PTHR24228:SF74">
    <property type="entry name" value="G-PROTEIN COUPLED RECEPTORS FAMILY 1 PROFILE DOMAIN-CONTAINING PROTEIN"/>
    <property type="match status" value="1"/>
</dbReference>
<evidence type="ECO:0000256" key="9">
    <source>
        <dbReference type="ARBA" id="ARBA00023224"/>
    </source>
</evidence>
<evidence type="ECO:0000256" key="6">
    <source>
        <dbReference type="ARBA" id="ARBA00023040"/>
    </source>
</evidence>
<keyword evidence="5 12" id="KW-1133">Transmembrane helix</keyword>
<dbReference type="PROSITE" id="PS00237">
    <property type="entry name" value="G_PROTEIN_RECEP_F1_1"/>
    <property type="match status" value="1"/>
</dbReference>
<dbReference type="GO" id="GO:0005886">
    <property type="term" value="C:plasma membrane"/>
    <property type="evidence" value="ECO:0007669"/>
    <property type="project" value="UniProtKB-SubCell"/>
</dbReference>
<evidence type="ECO:0000256" key="11">
    <source>
        <dbReference type="SAM" id="MobiDB-lite"/>
    </source>
</evidence>